<dbReference type="AlphaFoldDB" id="A0A0N4U9G7"/>
<name>A0A0N4U9G7_DRAME</name>
<accession>A0A0N4U9G7</accession>
<sequence>LGKTFFRTLEQFIKKERESEGTNWQRSRRSSDQKTYPKNCYFSPIQCLLTRQ</sequence>
<evidence type="ECO:0000313" key="1">
    <source>
        <dbReference type="Proteomes" id="UP000038040"/>
    </source>
</evidence>
<organism evidence="1 2">
    <name type="scientific">Dracunculus medinensis</name>
    <name type="common">Guinea worm</name>
    <dbReference type="NCBI Taxonomy" id="318479"/>
    <lineage>
        <taxon>Eukaryota</taxon>
        <taxon>Metazoa</taxon>
        <taxon>Ecdysozoa</taxon>
        <taxon>Nematoda</taxon>
        <taxon>Chromadorea</taxon>
        <taxon>Rhabditida</taxon>
        <taxon>Spirurina</taxon>
        <taxon>Dracunculoidea</taxon>
        <taxon>Dracunculidae</taxon>
        <taxon>Dracunculus</taxon>
    </lineage>
</organism>
<evidence type="ECO:0000313" key="2">
    <source>
        <dbReference type="WBParaSite" id="DME_0000373101-mRNA-1"/>
    </source>
</evidence>
<proteinExistence type="predicted"/>
<reference evidence="2" key="1">
    <citation type="submission" date="2016-04" db="UniProtKB">
        <authorList>
            <consortium name="WormBaseParasite"/>
        </authorList>
    </citation>
    <scope>IDENTIFICATION</scope>
</reference>
<dbReference type="WBParaSite" id="DME_0000373101-mRNA-1">
    <property type="protein sequence ID" value="DME_0000373101-mRNA-1"/>
    <property type="gene ID" value="DME_0000373101"/>
</dbReference>
<protein>
    <submittedName>
        <fullName evidence="2">Ovule protein</fullName>
    </submittedName>
</protein>
<dbReference type="Proteomes" id="UP000038040">
    <property type="component" value="Unplaced"/>
</dbReference>